<dbReference type="EMBL" id="KI394353">
    <property type="protein sequence ID" value="ERN03597.1"/>
    <property type="molecule type" value="Genomic_DNA"/>
</dbReference>
<keyword evidence="2" id="KW-1185">Reference proteome</keyword>
<dbReference type="Proteomes" id="UP000017836">
    <property type="component" value="Unassembled WGS sequence"/>
</dbReference>
<dbReference type="Gramene" id="ERN03597">
    <property type="protein sequence ID" value="ERN03597"/>
    <property type="gene ID" value="AMTR_s00042p00174870"/>
</dbReference>
<accession>W1P172</accession>
<sequence>MDDANSIGISLKRPRRACTLRGVRRKGLPLPNPPAHDQVDDFIEGSIPLADVLVGETYGAGGVGDAVTSVGSARIERVTGETESLGDDHDIPAEAEGEVPVEVEEGVIGIRESSVLTTITLAMLRLQWCIGKQFEVFLCTFLVPFYFLTFPRATPCSVGLDHSGRQVSPSCSMGFGYFSLPPFGFVGGRPWDFILIEGS</sequence>
<evidence type="ECO:0000313" key="2">
    <source>
        <dbReference type="Proteomes" id="UP000017836"/>
    </source>
</evidence>
<protein>
    <submittedName>
        <fullName evidence="1">Uncharacterized protein</fullName>
    </submittedName>
</protein>
<reference evidence="2" key="1">
    <citation type="journal article" date="2013" name="Science">
        <title>The Amborella genome and the evolution of flowering plants.</title>
        <authorList>
            <consortium name="Amborella Genome Project"/>
        </authorList>
    </citation>
    <scope>NUCLEOTIDE SEQUENCE [LARGE SCALE GENOMIC DNA]</scope>
</reference>
<evidence type="ECO:0000313" key="1">
    <source>
        <dbReference type="EMBL" id="ERN03597.1"/>
    </source>
</evidence>
<gene>
    <name evidence="1" type="ORF">AMTR_s00042p00174870</name>
</gene>
<dbReference type="HOGENOM" id="CLU_1373907_0_0_1"/>
<dbReference type="AlphaFoldDB" id="W1P172"/>
<organism evidence="1 2">
    <name type="scientific">Amborella trichopoda</name>
    <dbReference type="NCBI Taxonomy" id="13333"/>
    <lineage>
        <taxon>Eukaryota</taxon>
        <taxon>Viridiplantae</taxon>
        <taxon>Streptophyta</taxon>
        <taxon>Embryophyta</taxon>
        <taxon>Tracheophyta</taxon>
        <taxon>Spermatophyta</taxon>
        <taxon>Magnoliopsida</taxon>
        <taxon>Amborellales</taxon>
        <taxon>Amborellaceae</taxon>
        <taxon>Amborella</taxon>
    </lineage>
</organism>
<name>W1P172_AMBTC</name>
<proteinExistence type="predicted"/>